<comment type="similarity">
    <text evidence="3 9">Belongs to the TrpC family.</text>
</comment>
<dbReference type="GO" id="GO:0004640">
    <property type="term" value="F:phosphoribosylanthranilate isomerase activity"/>
    <property type="evidence" value="ECO:0007669"/>
    <property type="project" value="TreeGrafter"/>
</dbReference>
<name>A0A1V4IYM3_9CLOT</name>
<gene>
    <name evidence="9 11" type="primary">trpC</name>
    <name evidence="11" type="ORF">CLORY_03940</name>
</gene>
<dbReference type="PANTHER" id="PTHR22854">
    <property type="entry name" value="TRYPTOPHAN BIOSYNTHESIS PROTEIN"/>
    <property type="match status" value="1"/>
</dbReference>
<dbReference type="HAMAP" id="MF_00134_B">
    <property type="entry name" value="IGPS_B"/>
    <property type="match status" value="1"/>
</dbReference>
<dbReference type="Pfam" id="PF00218">
    <property type="entry name" value="IGPS"/>
    <property type="match status" value="1"/>
</dbReference>
<keyword evidence="12" id="KW-1185">Reference proteome</keyword>
<dbReference type="GO" id="GO:0000162">
    <property type="term" value="P:L-tryptophan biosynthetic process"/>
    <property type="evidence" value="ECO:0007669"/>
    <property type="project" value="UniProtKB-UniRule"/>
</dbReference>
<dbReference type="RefSeq" id="WP_079421852.1">
    <property type="nucleotide sequence ID" value="NZ_MZGV01000002.1"/>
</dbReference>
<evidence type="ECO:0000256" key="9">
    <source>
        <dbReference type="HAMAP-Rule" id="MF_00134"/>
    </source>
</evidence>
<comment type="catalytic activity">
    <reaction evidence="1 9">
        <text>1-(2-carboxyphenylamino)-1-deoxy-D-ribulose 5-phosphate + H(+) = (1S,2R)-1-C-(indol-3-yl)glycerol 3-phosphate + CO2 + H2O</text>
        <dbReference type="Rhea" id="RHEA:23476"/>
        <dbReference type="ChEBI" id="CHEBI:15377"/>
        <dbReference type="ChEBI" id="CHEBI:15378"/>
        <dbReference type="ChEBI" id="CHEBI:16526"/>
        <dbReference type="ChEBI" id="CHEBI:58613"/>
        <dbReference type="ChEBI" id="CHEBI:58866"/>
        <dbReference type="EC" id="4.1.1.48"/>
    </reaction>
</comment>
<dbReference type="PROSITE" id="PS00614">
    <property type="entry name" value="IGPS"/>
    <property type="match status" value="1"/>
</dbReference>
<keyword evidence="4 9" id="KW-0028">Amino-acid biosynthesis</keyword>
<evidence type="ECO:0000259" key="10">
    <source>
        <dbReference type="Pfam" id="PF00218"/>
    </source>
</evidence>
<evidence type="ECO:0000256" key="7">
    <source>
        <dbReference type="ARBA" id="ARBA00023141"/>
    </source>
</evidence>
<dbReference type="EMBL" id="MZGV01000002">
    <property type="protein sequence ID" value="OPJ64885.1"/>
    <property type="molecule type" value="Genomic_DNA"/>
</dbReference>
<keyword evidence="8 9" id="KW-0456">Lyase</keyword>
<dbReference type="InterPro" id="IPR045186">
    <property type="entry name" value="Indole-3-glycerol_P_synth"/>
</dbReference>
<dbReference type="InterPro" id="IPR013785">
    <property type="entry name" value="Aldolase_TIM"/>
</dbReference>
<protein>
    <recommendedName>
        <fullName evidence="9">Indole-3-glycerol phosphate synthase</fullName>
        <shortName evidence="9">IGPS</shortName>
        <ecNumber evidence="9">4.1.1.48</ecNumber>
    </recommendedName>
</protein>
<dbReference type="FunFam" id="3.20.20.70:FF:000024">
    <property type="entry name" value="Indole-3-glycerol phosphate synthase"/>
    <property type="match status" value="1"/>
</dbReference>
<evidence type="ECO:0000256" key="6">
    <source>
        <dbReference type="ARBA" id="ARBA00022822"/>
    </source>
</evidence>
<evidence type="ECO:0000256" key="4">
    <source>
        <dbReference type="ARBA" id="ARBA00022605"/>
    </source>
</evidence>
<comment type="caution">
    <text evidence="11">The sequence shown here is derived from an EMBL/GenBank/DDBJ whole genome shotgun (WGS) entry which is preliminary data.</text>
</comment>
<dbReference type="AlphaFoldDB" id="A0A1V4IYM3"/>
<dbReference type="PANTHER" id="PTHR22854:SF2">
    <property type="entry name" value="INDOLE-3-GLYCEROL-PHOSPHATE SYNTHASE"/>
    <property type="match status" value="1"/>
</dbReference>
<dbReference type="GO" id="GO:0004425">
    <property type="term" value="F:indole-3-glycerol-phosphate synthase activity"/>
    <property type="evidence" value="ECO:0007669"/>
    <property type="project" value="UniProtKB-UniRule"/>
</dbReference>
<evidence type="ECO:0000313" key="12">
    <source>
        <dbReference type="Proteomes" id="UP000190080"/>
    </source>
</evidence>
<dbReference type="NCBIfam" id="NF001377">
    <property type="entry name" value="PRK00278.2-4"/>
    <property type="match status" value="1"/>
</dbReference>
<proteinExistence type="inferred from homology"/>
<reference evidence="11 12" key="1">
    <citation type="submission" date="2017-03" db="EMBL/GenBank/DDBJ databases">
        <title>Genome sequence of Clostridium oryzae DSM 28571.</title>
        <authorList>
            <person name="Poehlein A."/>
            <person name="Daniel R."/>
        </authorList>
    </citation>
    <scope>NUCLEOTIDE SEQUENCE [LARGE SCALE GENOMIC DNA]</scope>
    <source>
        <strain evidence="11 12">DSM 28571</strain>
    </source>
</reference>
<dbReference type="InterPro" id="IPR001468">
    <property type="entry name" value="Indole-3-GlycerolPSynthase_CS"/>
</dbReference>
<evidence type="ECO:0000256" key="2">
    <source>
        <dbReference type="ARBA" id="ARBA00004696"/>
    </source>
</evidence>
<sequence>MILDTIVELRKKDMQQLKNSEYFEKIMNAPIDTPVRDFRGAFTKKQIGIIAEIKKASPSKGIIVENFNVERIAEIYNEIKVDAISVLTEETHFKGSIDNLKIAKMKGTVPILRKDFVVDEFQLIEARVRGADAVLLIAAVLQDKLQTYYLKASELGLHCLIEVHSREELENALQCENGIIGINNRDLKSFNVDIAATKNLMPYIPKDRIVISESGIKDLKDAAELKAIGVRGLLVGESFMRMVYDADKMKAFLNAMKEA</sequence>
<dbReference type="STRING" id="1450648.CLORY_03940"/>
<dbReference type="UniPathway" id="UPA00035">
    <property type="reaction ID" value="UER00043"/>
</dbReference>
<dbReference type="EC" id="4.1.1.48" evidence="9"/>
<evidence type="ECO:0000256" key="1">
    <source>
        <dbReference type="ARBA" id="ARBA00001633"/>
    </source>
</evidence>
<accession>A0A1V4IYM3</accession>
<keyword evidence="7 9" id="KW-0057">Aromatic amino acid biosynthesis</keyword>
<comment type="pathway">
    <text evidence="2 9">Amino-acid biosynthesis; L-tryptophan biosynthesis; L-tryptophan from chorismate: step 4/5.</text>
</comment>
<evidence type="ECO:0000256" key="5">
    <source>
        <dbReference type="ARBA" id="ARBA00022793"/>
    </source>
</evidence>
<keyword evidence="6 9" id="KW-0822">Tryptophan biosynthesis</keyword>
<keyword evidence="5 9" id="KW-0210">Decarboxylase</keyword>
<evidence type="ECO:0000256" key="8">
    <source>
        <dbReference type="ARBA" id="ARBA00023239"/>
    </source>
</evidence>
<dbReference type="Gene3D" id="3.20.20.70">
    <property type="entry name" value="Aldolase class I"/>
    <property type="match status" value="1"/>
</dbReference>
<dbReference type="OrthoDB" id="9804217at2"/>
<organism evidence="11 12">
    <name type="scientific">Clostridium oryzae</name>
    <dbReference type="NCBI Taxonomy" id="1450648"/>
    <lineage>
        <taxon>Bacteria</taxon>
        <taxon>Bacillati</taxon>
        <taxon>Bacillota</taxon>
        <taxon>Clostridia</taxon>
        <taxon>Eubacteriales</taxon>
        <taxon>Clostridiaceae</taxon>
        <taxon>Clostridium</taxon>
    </lineage>
</organism>
<dbReference type="CDD" id="cd00331">
    <property type="entry name" value="IGPS"/>
    <property type="match status" value="1"/>
</dbReference>
<dbReference type="Proteomes" id="UP000190080">
    <property type="component" value="Unassembled WGS sequence"/>
</dbReference>
<evidence type="ECO:0000256" key="3">
    <source>
        <dbReference type="ARBA" id="ARBA00008737"/>
    </source>
</evidence>
<dbReference type="InterPro" id="IPR011060">
    <property type="entry name" value="RibuloseP-bd_barrel"/>
</dbReference>
<evidence type="ECO:0000313" key="11">
    <source>
        <dbReference type="EMBL" id="OPJ64885.1"/>
    </source>
</evidence>
<dbReference type="InterPro" id="IPR013798">
    <property type="entry name" value="Indole-3-glycerol_P_synth_dom"/>
</dbReference>
<feature type="domain" description="Indole-3-glycerol phosphate synthase" evidence="10">
    <location>
        <begin position="3"/>
        <end position="242"/>
    </location>
</feature>
<dbReference type="SUPFAM" id="SSF51366">
    <property type="entry name" value="Ribulose-phoshate binding barrel"/>
    <property type="match status" value="1"/>
</dbReference>